<keyword evidence="2" id="KW-1185">Reference proteome</keyword>
<accession>A0ABZ0VGE3</accession>
<evidence type="ECO:0000313" key="1">
    <source>
        <dbReference type="EMBL" id="WQB70867.1"/>
    </source>
</evidence>
<dbReference type="SUPFAM" id="SSF52047">
    <property type="entry name" value="RNI-like"/>
    <property type="match status" value="1"/>
</dbReference>
<protein>
    <submittedName>
        <fullName evidence="1">Uncharacterized protein</fullName>
    </submittedName>
</protein>
<dbReference type="Proteomes" id="UP001324533">
    <property type="component" value="Chromosome"/>
</dbReference>
<organism evidence="1 2">
    <name type="scientific">Microbacterium invictum</name>
    <dbReference type="NCBI Taxonomy" id="515415"/>
    <lineage>
        <taxon>Bacteria</taxon>
        <taxon>Bacillati</taxon>
        <taxon>Actinomycetota</taxon>
        <taxon>Actinomycetes</taxon>
        <taxon>Micrococcales</taxon>
        <taxon>Microbacteriaceae</taxon>
        <taxon>Microbacterium</taxon>
    </lineage>
</organism>
<name>A0ABZ0VGE3_9MICO</name>
<gene>
    <name evidence="1" type="ORF">T9R20_02600</name>
</gene>
<reference evidence="1 2" key="1">
    <citation type="submission" date="2023-06" db="EMBL/GenBank/DDBJ databases">
        <title>Rock-solubilizing bacteria, Microbacterium invictum, promotes re-establishment of vegetation in rocky wasteland by accelerating rock bio-weathering and reshaping soil bacterial community.</title>
        <authorList>
            <person name="Liu C."/>
        </authorList>
    </citation>
    <scope>NUCLEOTIDE SEQUENCE [LARGE SCALE GENOMIC DNA]</scope>
    <source>
        <strain evidence="1 2">X-18</strain>
    </source>
</reference>
<dbReference type="InterPro" id="IPR032675">
    <property type="entry name" value="LRR_dom_sf"/>
</dbReference>
<proteinExistence type="predicted"/>
<dbReference type="RefSeq" id="WP_322411003.1">
    <property type="nucleotide sequence ID" value="NZ_CP139779.1"/>
</dbReference>
<sequence length="411" mass="46368">MDENNLPRQPVDEELREDLLREWGIPDDMVPYAHWAYYTWTLPQIPPQIDLPAGWNPSNDPTLDRVLAALATRAGLDIWASAPMDLSWFEPQAEQISSLWCRGDTRAFQSLKTIEKMTGLQSLMLPRASDVLELSDLPRLRHVFVVHKNHLSVVHAPRLTSLSLTLSTVPAHFQLTPQVKEVAFHTRSVNLAAIGDLSNLREIFIEGAAHVDLSPLADAGHLEKIKFLRVREVTGAAALKNCSRLREVDLIYTTAIDDTDSLLGLELERFHGEGRAFDESFADTAGRKNGWWLVLMPNRPRTTSTAADFSVHITDDDRAEVSLRDFGWLADRAGMDDDDLTSEDIEVLCQHELRRTHPDWLENDILTFDSEGDQFNVIAPNSAIAEELIAAMNRLFANKSRLRRALREARA</sequence>
<dbReference type="EMBL" id="CP139779">
    <property type="protein sequence ID" value="WQB70867.1"/>
    <property type="molecule type" value="Genomic_DNA"/>
</dbReference>
<evidence type="ECO:0000313" key="2">
    <source>
        <dbReference type="Proteomes" id="UP001324533"/>
    </source>
</evidence>
<dbReference type="Gene3D" id="3.80.10.10">
    <property type="entry name" value="Ribonuclease Inhibitor"/>
    <property type="match status" value="1"/>
</dbReference>